<dbReference type="InterPro" id="IPR025302">
    <property type="entry name" value="DrrA1/2-like_C"/>
</dbReference>
<name>A0A0R2MPN2_9LACO</name>
<evidence type="ECO:0000313" key="7">
    <source>
        <dbReference type="Proteomes" id="UP000050969"/>
    </source>
</evidence>
<organism evidence="6 7">
    <name type="scientific">Lacticaseibacillus saniviri JCM 17471 = DSM 24301</name>
    <dbReference type="NCBI Taxonomy" id="1293598"/>
    <lineage>
        <taxon>Bacteria</taxon>
        <taxon>Bacillati</taxon>
        <taxon>Bacillota</taxon>
        <taxon>Bacilli</taxon>
        <taxon>Lactobacillales</taxon>
        <taxon>Lactobacillaceae</taxon>
        <taxon>Lacticaseibacillus</taxon>
    </lineage>
</organism>
<keyword evidence="3" id="KW-0547">Nucleotide-binding</keyword>
<dbReference type="RefSeq" id="WP_056993334.1">
    <property type="nucleotide sequence ID" value="NZ_JQCE01000064.1"/>
</dbReference>
<gene>
    <name evidence="6" type="ORF">IV56_GL002379</name>
</gene>
<evidence type="ECO:0000256" key="3">
    <source>
        <dbReference type="ARBA" id="ARBA00022741"/>
    </source>
</evidence>
<accession>A0A0R2MPN2</accession>
<dbReference type="SUPFAM" id="SSF52540">
    <property type="entry name" value="P-loop containing nucleoside triphosphate hydrolases"/>
    <property type="match status" value="1"/>
</dbReference>
<dbReference type="Proteomes" id="UP000050969">
    <property type="component" value="Unassembled WGS sequence"/>
</dbReference>
<dbReference type="PATRIC" id="fig|1293598.4.peg.2480"/>
<dbReference type="STRING" id="1293598.IV56_GL002379"/>
<dbReference type="PANTHER" id="PTHR43335:SF4">
    <property type="entry name" value="ABC TRANSPORTER, ATP-BINDING PROTEIN"/>
    <property type="match status" value="1"/>
</dbReference>
<dbReference type="InterPro" id="IPR027417">
    <property type="entry name" value="P-loop_NTPase"/>
</dbReference>
<evidence type="ECO:0000313" key="6">
    <source>
        <dbReference type="EMBL" id="KRO15609.1"/>
    </source>
</evidence>
<dbReference type="Pfam" id="PF00005">
    <property type="entry name" value="ABC_tran"/>
    <property type="match status" value="1"/>
</dbReference>
<evidence type="ECO:0000256" key="2">
    <source>
        <dbReference type="ARBA" id="ARBA00022448"/>
    </source>
</evidence>
<proteinExistence type="inferred from homology"/>
<keyword evidence="4" id="KW-0067">ATP-binding</keyword>
<comment type="similarity">
    <text evidence="1">Belongs to the ABC transporter superfamily.</text>
</comment>
<protein>
    <submittedName>
        <fullName evidence="6">ABC transporter ATPase</fullName>
    </submittedName>
</protein>
<feature type="domain" description="ABC transporter" evidence="5">
    <location>
        <begin position="4"/>
        <end position="232"/>
    </location>
</feature>
<dbReference type="CDD" id="cd03230">
    <property type="entry name" value="ABC_DR_subfamily_A"/>
    <property type="match status" value="1"/>
</dbReference>
<dbReference type="InterPro" id="IPR003593">
    <property type="entry name" value="AAA+_ATPase"/>
</dbReference>
<evidence type="ECO:0000259" key="5">
    <source>
        <dbReference type="PROSITE" id="PS50893"/>
    </source>
</evidence>
<dbReference type="PROSITE" id="PS50893">
    <property type="entry name" value="ABC_TRANSPORTER_2"/>
    <property type="match status" value="1"/>
</dbReference>
<dbReference type="EMBL" id="JQCE01000064">
    <property type="protein sequence ID" value="KRO15609.1"/>
    <property type="molecule type" value="Genomic_DNA"/>
</dbReference>
<dbReference type="GO" id="GO:0016887">
    <property type="term" value="F:ATP hydrolysis activity"/>
    <property type="evidence" value="ECO:0007669"/>
    <property type="project" value="InterPro"/>
</dbReference>
<dbReference type="AlphaFoldDB" id="A0A0R2MPN2"/>
<dbReference type="InterPro" id="IPR003439">
    <property type="entry name" value="ABC_transporter-like_ATP-bd"/>
</dbReference>
<evidence type="ECO:0000256" key="4">
    <source>
        <dbReference type="ARBA" id="ARBA00022840"/>
    </source>
</evidence>
<comment type="caution">
    <text evidence="6">The sequence shown here is derived from an EMBL/GenBank/DDBJ whole genome shotgun (WGS) entry which is preliminary data.</text>
</comment>
<sequence>MNVLEVNHVNKHFGDKQVLHDLSFTVPEGAIFGFVGENGAGKTTTMKLILGLDTIDAGTINLFGQPVHYGETATNQAVGYLPDVPEYYNYMTAAEYLRFCGRLTAMAPDELKTRIPEMLSLVGLPNNKHRIRGFSRGMKQRLGIAQALLNRPKLLICDEPTSALDPAGRSEFLTLLASLKTQTTIIFSTHILADVERVADRVGILHHGQLQVNDTLAAIKAQYAVNQIVLSFETEAQAKQAATLIQGKQNAQRVVVTYHDDYTETANAVLSQLLANQLVPVAMDRSEPSLEDIFLEVIA</sequence>
<keyword evidence="2" id="KW-0813">Transport</keyword>
<dbReference type="PANTHER" id="PTHR43335">
    <property type="entry name" value="ABC TRANSPORTER, ATP-BINDING PROTEIN"/>
    <property type="match status" value="1"/>
</dbReference>
<dbReference type="GO" id="GO:0005524">
    <property type="term" value="F:ATP binding"/>
    <property type="evidence" value="ECO:0007669"/>
    <property type="project" value="UniProtKB-KW"/>
</dbReference>
<evidence type="ECO:0000256" key="1">
    <source>
        <dbReference type="ARBA" id="ARBA00005417"/>
    </source>
</evidence>
<dbReference type="Pfam" id="PF13732">
    <property type="entry name" value="DrrA1-3_C"/>
    <property type="match status" value="1"/>
</dbReference>
<dbReference type="SMART" id="SM00382">
    <property type="entry name" value="AAA"/>
    <property type="match status" value="1"/>
</dbReference>
<dbReference type="Gene3D" id="3.40.50.300">
    <property type="entry name" value="P-loop containing nucleotide triphosphate hydrolases"/>
    <property type="match status" value="1"/>
</dbReference>
<keyword evidence="7" id="KW-1185">Reference proteome</keyword>
<reference evidence="6 7" key="1">
    <citation type="journal article" date="2015" name="Genome Announc.">
        <title>Expanding the biotechnology potential of lactobacilli through comparative genomics of 213 strains and associated genera.</title>
        <authorList>
            <person name="Sun Z."/>
            <person name="Harris H.M."/>
            <person name="McCann A."/>
            <person name="Guo C."/>
            <person name="Argimon S."/>
            <person name="Zhang W."/>
            <person name="Yang X."/>
            <person name="Jeffery I.B."/>
            <person name="Cooney J.C."/>
            <person name="Kagawa T.F."/>
            <person name="Liu W."/>
            <person name="Song Y."/>
            <person name="Salvetti E."/>
            <person name="Wrobel A."/>
            <person name="Rasinkangas P."/>
            <person name="Parkhill J."/>
            <person name="Rea M.C."/>
            <person name="O'Sullivan O."/>
            <person name="Ritari J."/>
            <person name="Douillard F.P."/>
            <person name="Paul Ross R."/>
            <person name="Yang R."/>
            <person name="Briner A.E."/>
            <person name="Felis G.E."/>
            <person name="de Vos W.M."/>
            <person name="Barrangou R."/>
            <person name="Klaenhammer T.R."/>
            <person name="Caufield P.W."/>
            <person name="Cui Y."/>
            <person name="Zhang H."/>
            <person name="O'Toole P.W."/>
        </authorList>
    </citation>
    <scope>NUCLEOTIDE SEQUENCE [LARGE SCALE GENOMIC DNA]</scope>
    <source>
        <strain evidence="6 7">DSM 24301</strain>
    </source>
</reference>